<organism evidence="4">
    <name type="scientific">Gongylonema pulchrum</name>
    <dbReference type="NCBI Taxonomy" id="637853"/>
    <lineage>
        <taxon>Eukaryota</taxon>
        <taxon>Metazoa</taxon>
        <taxon>Ecdysozoa</taxon>
        <taxon>Nematoda</taxon>
        <taxon>Chromadorea</taxon>
        <taxon>Rhabditida</taxon>
        <taxon>Spirurina</taxon>
        <taxon>Spiruromorpha</taxon>
        <taxon>Spiruroidea</taxon>
        <taxon>Gongylonematidae</taxon>
        <taxon>Gongylonema</taxon>
    </lineage>
</organism>
<dbReference type="WBParaSite" id="GPUH_0001736001-mRNA-1">
    <property type="protein sequence ID" value="GPUH_0001736001-mRNA-1"/>
    <property type="gene ID" value="GPUH_0001736001"/>
</dbReference>
<feature type="region of interest" description="Disordered" evidence="1">
    <location>
        <begin position="165"/>
        <end position="184"/>
    </location>
</feature>
<evidence type="ECO:0000256" key="1">
    <source>
        <dbReference type="SAM" id="MobiDB-lite"/>
    </source>
</evidence>
<keyword evidence="3" id="KW-1185">Reference proteome</keyword>
<protein>
    <submittedName>
        <fullName evidence="4">Ribosome biogenesis protein SLX9</fullName>
    </submittedName>
</protein>
<name>A0A183E8P7_9BILA</name>
<feature type="compositionally biased region" description="Polar residues" evidence="1">
    <location>
        <begin position="324"/>
        <end position="339"/>
    </location>
</feature>
<proteinExistence type="predicted"/>
<evidence type="ECO:0000313" key="3">
    <source>
        <dbReference type="Proteomes" id="UP000271098"/>
    </source>
</evidence>
<reference evidence="2 3" key="2">
    <citation type="submission" date="2018-11" db="EMBL/GenBank/DDBJ databases">
        <authorList>
            <consortium name="Pathogen Informatics"/>
        </authorList>
    </citation>
    <scope>NUCLEOTIDE SEQUENCE [LARGE SCALE GENOMIC DNA]</scope>
</reference>
<dbReference type="OrthoDB" id="5407799at2759"/>
<dbReference type="EMBL" id="UYRT01085045">
    <property type="protein sequence ID" value="VDN29618.1"/>
    <property type="molecule type" value="Genomic_DNA"/>
</dbReference>
<accession>A0A183E8P7</accession>
<reference evidence="4" key="1">
    <citation type="submission" date="2016-06" db="UniProtKB">
        <authorList>
            <consortium name="WormBaseParasite"/>
        </authorList>
    </citation>
    <scope>IDENTIFICATION</scope>
</reference>
<evidence type="ECO:0000313" key="2">
    <source>
        <dbReference type="EMBL" id="VDN29618.1"/>
    </source>
</evidence>
<dbReference type="AlphaFoldDB" id="A0A183E8P7"/>
<feature type="region of interest" description="Disordered" evidence="1">
    <location>
        <begin position="26"/>
        <end position="67"/>
    </location>
</feature>
<sequence length="368" mass="42098">MSNEGWWWNESALPPPSMRQQFVANPLRRFSPSPNAQRRFPVKQTNRRTVASQSKQEDSADFRTRSRSEVGTVADLEKRLDRLRASSGEMVPSVSDIETRLAKLRDVPVEYIRNPRTCIVNRESSTEESVKKLLQKAKDEAAIARKWSGRKLDSESVVNPQQYLASSADKASHHDSEDPCSSDGAILMGQDTIRNLKDLRRTMKLAKQRSMKAAKSIRKGTDDQSLKNEMKELMELDSEDPCSSDGAILMGQDTIRNLKDLRRTMKLAKQRSMKAAKSIRKGTDDQSLKNEMKELMELARQSSVKSERINEEMSKFWKGELEETSSLQSDTNSESSDLTVSDEELQRVGFPFFMHFLQRCDYLLRYKT</sequence>
<dbReference type="Proteomes" id="UP000271098">
    <property type="component" value="Unassembled WGS sequence"/>
</dbReference>
<feature type="compositionally biased region" description="Polar residues" evidence="1">
    <location>
        <begin position="43"/>
        <end position="54"/>
    </location>
</feature>
<feature type="region of interest" description="Disordered" evidence="1">
    <location>
        <begin position="321"/>
        <end position="340"/>
    </location>
</feature>
<evidence type="ECO:0000313" key="4">
    <source>
        <dbReference type="WBParaSite" id="GPUH_0001736001-mRNA-1"/>
    </source>
</evidence>
<feature type="compositionally biased region" description="Basic and acidic residues" evidence="1">
    <location>
        <begin position="55"/>
        <end position="67"/>
    </location>
</feature>
<gene>
    <name evidence="2" type="ORF">GPUH_LOCUS17338</name>
</gene>